<reference evidence="2 3" key="1">
    <citation type="submission" date="2010-03" db="EMBL/GenBank/DDBJ databases">
        <title>The genome sequence of Eubacterium siraeum V10Sc8a.</title>
        <authorList>
            <consortium name="metaHIT consortium -- http://www.metahit.eu/"/>
            <person name="Pajon A."/>
            <person name="Turner K."/>
            <person name="Parkhill J."/>
            <person name="Duncan S."/>
            <person name="Flint H."/>
        </authorList>
    </citation>
    <scope>NUCLEOTIDE SEQUENCE [LARGE SCALE GENOMIC DNA]</scope>
    <source>
        <strain evidence="2 3">V10Sc8a</strain>
    </source>
</reference>
<dbReference type="Gene3D" id="1.10.1660.10">
    <property type="match status" value="1"/>
</dbReference>
<dbReference type="BioCyc" id="ESIR717961:G136L-362-MONOMER"/>
<gene>
    <name evidence="2" type="ORF">ES1_04550</name>
</gene>
<dbReference type="Proteomes" id="UP000007050">
    <property type="component" value="Chromosome"/>
</dbReference>
<dbReference type="GO" id="GO:0003677">
    <property type="term" value="F:DNA binding"/>
    <property type="evidence" value="ECO:0007669"/>
    <property type="project" value="InterPro"/>
</dbReference>
<dbReference type="GO" id="GO:0006355">
    <property type="term" value="P:regulation of DNA-templated transcription"/>
    <property type="evidence" value="ECO:0007669"/>
    <property type="project" value="InterPro"/>
</dbReference>
<name>D4MIL3_9FIRM</name>
<dbReference type="Pfam" id="PF13411">
    <property type="entry name" value="MerR_1"/>
    <property type="match status" value="1"/>
</dbReference>
<accession>D4MIL3</accession>
<dbReference type="EMBL" id="FP929059">
    <property type="protein sequence ID" value="CBL33596.1"/>
    <property type="molecule type" value="Genomic_DNA"/>
</dbReference>
<dbReference type="InterPro" id="IPR000551">
    <property type="entry name" value="MerR-type_HTH_dom"/>
</dbReference>
<dbReference type="SUPFAM" id="SSF46955">
    <property type="entry name" value="Putative DNA-binding domain"/>
    <property type="match status" value="1"/>
</dbReference>
<protein>
    <submittedName>
        <fullName evidence="2">Predicted transcriptional regulators</fullName>
    </submittedName>
</protein>
<dbReference type="AlphaFoldDB" id="D4MIL3"/>
<proteinExistence type="predicted"/>
<dbReference type="KEGG" id="esr:ES1_04550"/>
<reference evidence="2 3" key="2">
    <citation type="submission" date="2010-03" db="EMBL/GenBank/DDBJ databases">
        <authorList>
            <person name="Pajon A."/>
        </authorList>
    </citation>
    <scope>NUCLEOTIDE SEQUENCE [LARGE SCALE GENOMIC DNA]</scope>
    <source>
        <strain evidence="2 3">V10Sc8a</strain>
    </source>
</reference>
<evidence type="ECO:0000313" key="2">
    <source>
        <dbReference type="EMBL" id="CBL33596.1"/>
    </source>
</evidence>
<sequence>MQTKDITDALGITRERIKYYKKEGVFVPENPIVNGKTEYTFRDFENLKRLVILTKSGLSCADIKKVQTGAKSLREAINDRQNAIREEIERMTGSLALSEELFSADVQYDSMPTEEYWQFIKRRELAGEIFMDIDDGYYPVSLSRNIRCPHCGIVTAVDLDDYVYDQSSDENENGMGPDIVYSFDSEDNYECAGCGRLVRINGWIREYPIGAYDSESISINRMED</sequence>
<evidence type="ECO:0000259" key="1">
    <source>
        <dbReference type="Pfam" id="PF13411"/>
    </source>
</evidence>
<organism evidence="2 3">
    <name type="scientific">[Eubacterium] siraeum V10Sc8a</name>
    <dbReference type="NCBI Taxonomy" id="717961"/>
    <lineage>
        <taxon>Bacteria</taxon>
        <taxon>Bacillati</taxon>
        <taxon>Bacillota</taxon>
        <taxon>Clostridia</taxon>
        <taxon>Eubacteriales</taxon>
        <taxon>Oscillospiraceae</taxon>
        <taxon>Oscillospiraceae incertae sedis</taxon>
    </lineage>
</organism>
<dbReference type="PATRIC" id="fig|717961.3.peg.540"/>
<dbReference type="HOGENOM" id="CLU_1233503_0_0_9"/>
<dbReference type="InterPro" id="IPR009061">
    <property type="entry name" value="DNA-bd_dom_put_sf"/>
</dbReference>
<evidence type="ECO:0000313" key="3">
    <source>
        <dbReference type="Proteomes" id="UP000007050"/>
    </source>
</evidence>
<feature type="domain" description="HTH merR-type" evidence="1">
    <location>
        <begin position="2"/>
        <end position="67"/>
    </location>
</feature>